<dbReference type="PANTHER" id="PTHR28066:SF1">
    <property type="entry name" value="SMALL RIBOSOMAL SUBUNIT PROTEIN MS37"/>
    <property type="match status" value="1"/>
</dbReference>
<dbReference type="SUPFAM" id="SSF47072">
    <property type="entry name" value="Cysteine alpha-hairpin motif"/>
    <property type="match status" value="1"/>
</dbReference>
<proteinExistence type="predicted"/>
<accession>A0A2V3J2X8</accession>
<dbReference type="GO" id="GO:0003735">
    <property type="term" value="F:structural constituent of ribosome"/>
    <property type="evidence" value="ECO:0007669"/>
    <property type="project" value="InterPro"/>
</dbReference>
<reference evidence="1 2" key="1">
    <citation type="journal article" date="2018" name="Mol. Biol. Evol.">
        <title>Analysis of the draft genome of the red seaweed Gracilariopsis chorda provides insights into genome size evolution in Rhodophyta.</title>
        <authorList>
            <person name="Lee J."/>
            <person name="Yang E.C."/>
            <person name="Graf L."/>
            <person name="Yang J.H."/>
            <person name="Qiu H."/>
            <person name="Zel Zion U."/>
            <person name="Chan C.X."/>
            <person name="Stephens T.G."/>
            <person name="Weber A.P.M."/>
            <person name="Boo G.H."/>
            <person name="Boo S.M."/>
            <person name="Kim K.M."/>
            <person name="Shin Y."/>
            <person name="Jung M."/>
            <person name="Lee S.J."/>
            <person name="Yim H.S."/>
            <person name="Lee J.H."/>
            <person name="Bhattacharya D."/>
            <person name="Yoon H.S."/>
        </authorList>
    </citation>
    <scope>NUCLEOTIDE SEQUENCE [LARGE SCALE GENOMIC DNA]</scope>
    <source>
        <strain evidence="1 2">SKKU-2015</strain>
        <tissue evidence="1">Whole body</tissue>
    </source>
</reference>
<dbReference type="InterPro" id="IPR009069">
    <property type="entry name" value="Cys_alpha_HP_mot_SF"/>
</dbReference>
<organism evidence="1 2">
    <name type="scientific">Gracilariopsis chorda</name>
    <dbReference type="NCBI Taxonomy" id="448386"/>
    <lineage>
        <taxon>Eukaryota</taxon>
        <taxon>Rhodophyta</taxon>
        <taxon>Florideophyceae</taxon>
        <taxon>Rhodymeniophycidae</taxon>
        <taxon>Gracilariales</taxon>
        <taxon>Gracilariaceae</taxon>
        <taxon>Gracilariopsis</taxon>
    </lineage>
</organism>
<dbReference type="GO" id="GO:0032543">
    <property type="term" value="P:mitochondrial translation"/>
    <property type="evidence" value="ECO:0007669"/>
    <property type="project" value="InterPro"/>
</dbReference>
<dbReference type="InterPro" id="IPR017264">
    <property type="entry name" value="Ribosomal_mS37_fun"/>
</dbReference>
<name>A0A2V3J2X8_9FLOR</name>
<comment type="caution">
    <text evidence="1">The sequence shown here is derived from an EMBL/GenBank/DDBJ whole genome shotgun (WGS) entry which is preliminary data.</text>
</comment>
<dbReference type="AlphaFoldDB" id="A0A2V3J2X8"/>
<dbReference type="OrthoDB" id="2210at2759"/>
<dbReference type="Proteomes" id="UP000247409">
    <property type="component" value="Unassembled WGS sequence"/>
</dbReference>
<gene>
    <name evidence="1" type="ORF">BWQ96_01631</name>
</gene>
<protein>
    <recommendedName>
        <fullName evidence="3">CHCH domain-containing protein</fullName>
    </recommendedName>
</protein>
<evidence type="ECO:0000313" key="2">
    <source>
        <dbReference type="Proteomes" id="UP000247409"/>
    </source>
</evidence>
<sequence length="86" mass="10067">MGAASRGPRLPKRRTIERLTKRGPECVMEMMALLSCFKESSFNEAKCAGQMRALHDCVSRKVPEAKNKRKSTVFYHLKRLYYMQRR</sequence>
<dbReference type="Gene3D" id="1.10.287.1130">
    <property type="entry name" value="CytochromE C oxidase copper chaperone"/>
    <property type="match status" value="1"/>
</dbReference>
<dbReference type="GO" id="GO:0005739">
    <property type="term" value="C:mitochondrion"/>
    <property type="evidence" value="ECO:0007669"/>
    <property type="project" value="GOC"/>
</dbReference>
<dbReference type="PANTHER" id="PTHR28066">
    <property type="entry name" value="37S RIBOSOMAL PROTEIN MRP10, MITOCHONDRIAL"/>
    <property type="match status" value="1"/>
</dbReference>
<evidence type="ECO:0000313" key="1">
    <source>
        <dbReference type="EMBL" id="PXF48462.1"/>
    </source>
</evidence>
<keyword evidence="2" id="KW-1185">Reference proteome</keyword>
<evidence type="ECO:0008006" key="3">
    <source>
        <dbReference type="Google" id="ProtNLM"/>
    </source>
</evidence>
<dbReference type="PROSITE" id="PS51808">
    <property type="entry name" value="CHCH"/>
    <property type="match status" value="1"/>
</dbReference>
<dbReference type="EMBL" id="NBIV01000013">
    <property type="protein sequence ID" value="PXF48462.1"/>
    <property type="molecule type" value="Genomic_DNA"/>
</dbReference>